<name>A0A512RPK4_9BACT</name>
<dbReference type="AlphaFoldDB" id="A0A512RPK4"/>
<gene>
    <name evidence="1" type="ORF">CCY01nite_38820</name>
</gene>
<protein>
    <submittedName>
        <fullName evidence="1">Uncharacterized protein</fullName>
    </submittedName>
</protein>
<proteinExistence type="predicted"/>
<dbReference type="Proteomes" id="UP000321436">
    <property type="component" value="Unassembled WGS sequence"/>
</dbReference>
<evidence type="ECO:0000313" key="2">
    <source>
        <dbReference type="Proteomes" id="UP000321436"/>
    </source>
</evidence>
<accession>A0A512RPK4</accession>
<reference evidence="1 2" key="1">
    <citation type="submission" date="2019-07" db="EMBL/GenBank/DDBJ databases">
        <title>Whole genome shotgun sequence of Chitinophaga cymbidii NBRC 109752.</title>
        <authorList>
            <person name="Hosoyama A."/>
            <person name="Uohara A."/>
            <person name="Ohji S."/>
            <person name="Ichikawa N."/>
        </authorList>
    </citation>
    <scope>NUCLEOTIDE SEQUENCE [LARGE SCALE GENOMIC DNA]</scope>
    <source>
        <strain evidence="1 2">NBRC 109752</strain>
    </source>
</reference>
<dbReference type="EMBL" id="BKAU01000005">
    <property type="protein sequence ID" value="GEP97622.1"/>
    <property type="molecule type" value="Genomic_DNA"/>
</dbReference>
<organism evidence="1 2">
    <name type="scientific">Chitinophaga cymbidii</name>
    <dbReference type="NCBI Taxonomy" id="1096750"/>
    <lineage>
        <taxon>Bacteria</taxon>
        <taxon>Pseudomonadati</taxon>
        <taxon>Bacteroidota</taxon>
        <taxon>Chitinophagia</taxon>
        <taxon>Chitinophagales</taxon>
        <taxon>Chitinophagaceae</taxon>
        <taxon>Chitinophaga</taxon>
    </lineage>
</organism>
<keyword evidence="2" id="KW-1185">Reference proteome</keyword>
<evidence type="ECO:0000313" key="1">
    <source>
        <dbReference type="EMBL" id="GEP97622.1"/>
    </source>
</evidence>
<comment type="caution">
    <text evidence="1">The sequence shown here is derived from an EMBL/GenBank/DDBJ whole genome shotgun (WGS) entry which is preliminary data.</text>
</comment>
<sequence length="140" mass="16076">MIFFTFATVKKWIALILFAVYAFSSTELREIAKLPVLIQHYNEHRQLNHSITFSQYLVDHYNNLPHTDNDQERDNQLPFKQVDSTVMSSPAIPPSCAINLKRPVMSVVKDVLFPKNDQFIPSGNFSRIWQPPRSGSSIIA</sequence>